<keyword evidence="3" id="KW-1185">Reference proteome</keyword>
<dbReference type="EMBL" id="JAACJN010000049">
    <property type="protein sequence ID" value="KAF5382976.1"/>
    <property type="molecule type" value="Genomic_DNA"/>
</dbReference>
<dbReference type="Pfam" id="PF10441">
    <property type="entry name" value="Urb2"/>
    <property type="match status" value="1"/>
</dbReference>
<sequence length="1362" mass="152672">MNSFFSSSQSFVRAIKGSSDPPAPGGPSKIEIARAAWDQKSFYSPRKAEVIVDLILGQFLRKETKYITQVPTWQLLLDILRSANLESSLAPLLHRVSLARVVSHFFESIQNSPVESAFLLSRVFNECIATLWPIFVPKLTTDLLLECFGASLRFCGKHAPNEHLSRVIMTVTSSFHRSLLAYTAKKKIFNLFVETYLEDWLASLNFLNSSPDFSTLHGSIYASGCDCLSSLDVLRDNHTEAALFSALGNIPPDTSMPVLPQIFSSRVQALRKNRATIFGQGSSYKSDSAQDLHEAALRFFTLCQTTLKRAVEKSDARKTTALLLDVISEENLVSTGHMESVRAMKEITTSALIELAGEHEGSLESHNYEHCAHNITLDLLGPAITCLTSISRIDYRLTESFLPEILSHVLLVPDTVTPAFELLEAILQYHIKTRTVTHYIDTLFSVRFRESVTNDNRDRVFARICCSAALHPLHLDRLEKCSRDFLPLNQTIYAVRGVIERIQKLWTEYCSLRRLGDGHSPHKRKTNTASTDDGLVSNAALQLFATANFAVVVLSSFSADSVSKESQVELGLLLDDFASKVVTSLSTIFQDMTSWNNQVIAVAHLRLRYALGLQRSLKVFTNPECPPDLRRRMLESMETIVLPELKLEILRTLFKDNSEEEQPASLDLALKMMEALDGFNALHMVIQRWLPLVDSKASGAQLKRFINQMMNLQGGDRGHPTGALGLQALSSADFWELPNLRDTFLASIEEYSSNTENWTASPSQEVAVLSLFETLLFVPAEYLSRPTRIPLLKRAIILDQSITTPASSRLLRNIRVCVARILALGDYPEALLYDLYPYLQHLHEKRISVNSINIDPEITNLTELLLKAFLRNGHTEEVLGVARQYLEHCQQEPIPLCNAWALPFKVLVGLLLEDYSLQKFPPSVQTTFREIFDALHGRLFPVLAELLTDRSLSNLTVTRRLLQDWQQSLKFGRWLGVADGAVPLLTQQLVQLLALTPEKPEGGEYDRSIVFGVLLEEFNLWETSIRDQNLEIIIAAYVLLAQSRTELQAVDGSISSIGSKMAPETFKHALTFILGSLKSASGKESNDLLHLSATLLQDNPQNTFQIVQNFLTECINTFNSRSIFLAGARLSALRLLLQRCRDRPATLRQLDVSGIWLYFSKICAGSEVHDATTSFETFHCIVSTTTALVRLRRDLVLLSLPHLSIVLRRLIQLMQWPRPNLGPRQSAIVSRGFPRWINTREPLGMEESQSLSRLFESLATKTLVKKLATSTAVALKAESLVKPFSKYAAVVIKVYVETFNDPLCALPAPVRKELLPGLYALCGMMNDFNRDSVMALTADAGEKVVLKGLWREYEKQKYVGKG</sequence>
<evidence type="ECO:0000313" key="2">
    <source>
        <dbReference type="EMBL" id="KAF5382976.1"/>
    </source>
</evidence>
<dbReference type="InterPro" id="IPR018849">
    <property type="entry name" value="Urb2/Npa2_C"/>
</dbReference>
<evidence type="ECO:0000313" key="3">
    <source>
        <dbReference type="Proteomes" id="UP000518752"/>
    </source>
</evidence>
<accession>A0A8H5HGZ1</accession>
<protein>
    <recommendedName>
        <fullName evidence="1">Nucleolar 27S pre-rRNA processing Urb2/Npa2 C-terminal domain-containing protein</fullName>
    </recommendedName>
</protein>
<evidence type="ECO:0000259" key="1">
    <source>
        <dbReference type="Pfam" id="PF10441"/>
    </source>
</evidence>
<proteinExistence type="predicted"/>
<dbReference type="OrthoDB" id="160374at2759"/>
<name>A0A8H5HGZ1_9AGAR</name>
<dbReference type="Proteomes" id="UP000518752">
    <property type="component" value="Unassembled WGS sequence"/>
</dbReference>
<reference evidence="2 3" key="1">
    <citation type="journal article" date="2020" name="ISME J.">
        <title>Uncovering the hidden diversity of litter-decomposition mechanisms in mushroom-forming fungi.</title>
        <authorList>
            <person name="Floudas D."/>
            <person name="Bentzer J."/>
            <person name="Ahren D."/>
            <person name="Johansson T."/>
            <person name="Persson P."/>
            <person name="Tunlid A."/>
        </authorList>
    </citation>
    <scope>NUCLEOTIDE SEQUENCE [LARGE SCALE GENOMIC DNA]</scope>
    <source>
        <strain evidence="2 3">CBS 406.79</strain>
    </source>
</reference>
<comment type="caution">
    <text evidence="2">The sequence shown here is derived from an EMBL/GenBank/DDBJ whole genome shotgun (WGS) entry which is preliminary data.</text>
</comment>
<organism evidence="2 3">
    <name type="scientific">Collybiopsis confluens</name>
    <dbReference type="NCBI Taxonomy" id="2823264"/>
    <lineage>
        <taxon>Eukaryota</taxon>
        <taxon>Fungi</taxon>
        <taxon>Dikarya</taxon>
        <taxon>Basidiomycota</taxon>
        <taxon>Agaricomycotina</taxon>
        <taxon>Agaricomycetes</taxon>
        <taxon>Agaricomycetidae</taxon>
        <taxon>Agaricales</taxon>
        <taxon>Marasmiineae</taxon>
        <taxon>Omphalotaceae</taxon>
        <taxon>Collybiopsis</taxon>
    </lineage>
</organism>
<feature type="domain" description="Nucleolar 27S pre-rRNA processing Urb2/Npa2 C-terminal" evidence="1">
    <location>
        <begin position="1131"/>
        <end position="1361"/>
    </location>
</feature>
<gene>
    <name evidence="2" type="ORF">D9757_006310</name>
</gene>